<dbReference type="AlphaFoldDB" id="A0A4C1XQP0"/>
<dbReference type="EMBL" id="BGZK01000901">
    <property type="protein sequence ID" value="GBP64557.1"/>
    <property type="molecule type" value="Genomic_DNA"/>
</dbReference>
<accession>A0A4C1XQP0</accession>
<sequence length="142" mass="16204">MDKTYNIPKVNRLDVPQNENKNKKETYVERIHQWSIRELTSKNNSTLRAANGQIKIYLVNSARKDILSKIQVCEPLKIIAPKPKADRQPATKVVLKNETYGGEDAYTIAEEIAYCIGIKPITVKLLGKTGKTRLLIFESKYK</sequence>
<evidence type="ECO:0000313" key="1">
    <source>
        <dbReference type="EMBL" id="GBP64557.1"/>
    </source>
</evidence>
<name>A0A4C1XQP0_EUMVA</name>
<evidence type="ECO:0000313" key="2">
    <source>
        <dbReference type="Proteomes" id="UP000299102"/>
    </source>
</evidence>
<keyword evidence="2" id="KW-1185">Reference proteome</keyword>
<comment type="caution">
    <text evidence="1">The sequence shown here is derived from an EMBL/GenBank/DDBJ whole genome shotgun (WGS) entry which is preliminary data.</text>
</comment>
<dbReference type="Proteomes" id="UP000299102">
    <property type="component" value="Unassembled WGS sequence"/>
</dbReference>
<organism evidence="1 2">
    <name type="scientific">Eumeta variegata</name>
    <name type="common">Bagworm moth</name>
    <name type="synonym">Eumeta japonica</name>
    <dbReference type="NCBI Taxonomy" id="151549"/>
    <lineage>
        <taxon>Eukaryota</taxon>
        <taxon>Metazoa</taxon>
        <taxon>Ecdysozoa</taxon>
        <taxon>Arthropoda</taxon>
        <taxon>Hexapoda</taxon>
        <taxon>Insecta</taxon>
        <taxon>Pterygota</taxon>
        <taxon>Neoptera</taxon>
        <taxon>Endopterygota</taxon>
        <taxon>Lepidoptera</taxon>
        <taxon>Glossata</taxon>
        <taxon>Ditrysia</taxon>
        <taxon>Tineoidea</taxon>
        <taxon>Psychidae</taxon>
        <taxon>Oiketicinae</taxon>
        <taxon>Eumeta</taxon>
    </lineage>
</organism>
<reference evidence="1 2" key="1">
    <citation type="journal article" date="2019" name="Commun. Biol.">
        <title>The bagworm genome reveals a unique fibroin gene that provides high tensile strength.</title>
        <authorList>
            <person name="Kono N."/>
            <person name="Nakamura H."/>
            <person name="Ohtoshi R."/>
            <person name="Tomita M."/>
            <person name="Numata K."/>
            <person name="Arakawa K."/>
        </authorList>
    </citation>
    <scope>NUCLEOTIDE SEQUENCE [LARGE SCALE GENOMIC DNA]</scope>
</reference>
<dbReference type="OrthoDB" id="7349649at2759"/>
<protein>
    <submittedName>
        <fullName evidence="1">Uncharacterized protein</fullName>
    </submittedName>
</protein>
<proteinExistence type="predicted"/>
<gene>
    <name evidence="1" type="ORF">EVAR_89603_1</name>
</gene>